<keyword evidence="2" id="KW-1185">Reference proteome</keyword>
<proteinExistence type="predicted"/>
<dbReference type="Proteomes" id="UP001062846">
    <property type="component" value="Chromosome 3"/>
</dbReference>
<evidence type="ECO:0000313" key="1">
    <source>
        <dbReference type="EMBL" id="KAI8563806.1"/>
    </source>
</evidence>
<gene>
    <name evidence="1" type="ORF">RHMOL_Rhmol03G0137700</name>
</gene>
<evidence type="ECO:0000313" key="2">
    <source>
        <dbReference type="Proteomes" id="UP001062846"/>
    </source>
</evidence>
<dbReference type="EMBL" id="CM046390">
    <property type="protein sequence ID" value="KAI8563806.1"/>
    <property type="molecule type" value="Genomic_DNA"/>
</dbReference>
<protein>
    <submittedName>
        <fullName evidence="1">Uncharacterized protein</fullName>
    </submittedName>
</protein>
<reference evidence="1" key="1">
    <citation type="submission" date="2022-02" db="EMBL/GenBank/DDBJ databases">
        <title>Plant Genome Project.</title>
        <authorList>
            <person name="Zhang R.-G."/>
        </authorList>
    </citation>
    <scope>NUCLEOTIDE SEQUENCE</scope>
    <source>
        <strain evidence="1">AT1</strain>
    </source>
</reference>
<name>A0ACC0PF84_RHOML</name>
<sequence>MSSWFRSAVSKAVEVGNKNNLTRTVKNYADSVVQHAGQAVAEGAKIIQDRMGARSFKSFRQTVKRLEEASVSCRGAERIQLMKRWLAALKEIDKLSVVPLDDKEKNPQQNHPSEEPKDTVKRPSIVLYYDPDLAGEPMNFLDVFLYSQALEGITISMILEPPNEEEVTVLMELFGLCLTGGKEVHNAIVSSIQDLAKAFSSYEDEVLWKGFCFSVLFYSLCPIKIDVESSSLKVKLDGMTAFRDLVGEGHEPISKETTVTTIEALKEALAHVRVCSRLEGLLLKKKSLNSGDSPEIHAQKIDKLKVLSESLVSSTSKAEKRISDHRSQKEEALRFRVAKSSEVGDIEKELEAEISGLEKQRDELEAQLKKTCLEMRRFSDFIDDLELVDPLLCGSNFTWFGSQENRCFGLQGGVITGVVFGFAFGFILQVKVSTSLASAKGRLHNVTEERDQFYEANDQIVAHLKTKEDELLRSISSGRVEADVLKTWTNFLEDTWVLQRSYAETKEKQVNDELERHEAYYLNLVINLLSAFKEELAPYIDRIGKFVDNLKSLTEGSEMASGVGKADSKELNPRKNLEEEYLDYEEKIITTFSVVDNMKEQFYAQAGKISRKDDTRVKELFDNIEILRQKFESIERPDLDLEHPASEAETPPGMKPNTLLHPPSLATESQIAGKDEQSNSDEVKPEHVLDTEAELAKLESEFGKVSQDYSTEEVGDWEFDELEKELRASDSATSK</sequence>
<organism evidence="1 2">
    <name type="scientific">Rhododendron molle</name>
    <name type="common">Chinese azalea</name>
    <name type="synonym">Azalea mollis</name>
    <dbReference type="NCBI Taxonomy" id="49168"/>
    <lineage>
        <taxon>Eukaryota</taxon>
        <taxon>Viridiplantae</taxon>
        <taxon>Streptophyta</taxon>
        <taxon>Embryophyta</taxon>
        <taxon>Tracheophyta</taxon>
        <taxon>Spermatophyta</taxon>
        <taxon>Magnoliopsida</taxon>
        <taxon>eudicotyledons</taxon>
        <taxon>Gunneridae</taxon>
        <taxon>Pentapetalae</taxon>
        <taxon>asterids</taxon>
        <taxon>Ericales</taxon>
        <taxon>Ericaceae</taxon>
        <taxon>Ericoideae</taxon>
        <taxon>Rhodoreae</taxon>
        <taxon>Rhododendron</taxon>
    </lineage>
</organism>
<accession>A0ACC0PF84</accession>
<comment type="caution">
    <text evidence="1">The sequence shown here is derived from an EMBL/GenBank/DDBJ whole genome shotgun (WGS) entry which is preliminary data.</text>
</comment>